<dbReference type="GO" id="GO:0098632">
    <property type="term" value="F:cell-cell adhesion mediator activity"/>
    <property type="evidence" value="ECO:0000318"/>
    <property type="project" value="GO_Central"/>
</dbReference>
<feature type="domain" description="Ig-like" evidence="3">
    <location>
        <begin position="86"/>
        <end position="147"/>
    </location>
</feature>
<dbReference type="KEGG" id="gga:395242"/>
<dbReference type="Ensembl" id="ENSGALT00010033338.1">
    <property type="protein sequence ID" value="ENSGALP00010019675.1"/>
    <property type="gene ID" value="ENSGALG00010013898.1"/>
</dbReference>
<dbReference type="Pfam" id="PF13927">
    <property type="entry name" value="Ig_3"/>
    <property type="match status" value="1"/>
</dbReference>
<dbReference type="VEuPathDB" id="HostDB:geneid_395242"/>
<feature type="transmembrane region" description="Helical" evidence="2">
    <location>
        <begin position="269"/>
        <end position="289"/>
    </location>
</feature>
<dbReference type="GlyGen" id="A2MXY3">
    <property type="glycosylation" value="1 site"/>
</dbReference>
<dbReference type="InterPro" id="IPR036179">
    <property type="entry name" value="Ig-like_dom_sf"/>
</dbReference>
<evidence type="ECO:0000259" key="3">
    <source>
        <dbReference type="PROSITE" id="PS50835"/>
    </source>
</evidence>
<dbReference type="InterPro" id="IPR013783">
    <property type="entry name" value="Ig-like_fold"/>
</dbReference>
<evidence type="ECO:0000313" key="6">
    <source>
        <dbReference type="Proteomes" id="UP000000539"/>
    </source>
</evidence>
<dbReference type="Pfam" id="PF08204">
    <property type="entry name" value="V-set_CD47"/>
    <property type="match status" value="1"/>
</dbReference>
<organism evidence="4">
    <name type="scientific">Gallus gallus</name>
    <name type="common">Chicken</name>
    <dbReference type="NCBI Taxonomy" id="9031"/>
    <lineage>
        <taxon>Eukaryota</taxon>
        <taxon>Metazoa</taxon>
        <taxon>Chordata</taxon>
        <taxon>Craniata</taxon>
        <taxon>Vertebrata</taxon>
        <taxon>Euteleostomi</taxon>
        <taxon>Archelosauria</taxon>
        <taxon>Archosauria</taxon>
        <taxon>Dinosauria</taxon>
        <taxon>Saurischia</taxon>
        <taxon>Theropoda</taxon>
        <taxon>Coelurosauria</taxon>
        <taxon>Aves</taxon>
        <taxon>Neognathae</taxon>
        <taxon>Galloanserae</taxon>
        <taxon>Galliformes</taxon>
        <taxon>Phasianidae</taxon>
        <taxon>Phasianinae</taxon>
        <taxon>Gallus</taxon>
    </lineage>
</organism>
<proteinExistence type="evidence at protein level"/>
<dbReference type="InterPro" id="IPR003599">
    <property type="entry name" value="Ig_sub"/>
</dbReference>
<dbReference type="GO" id="GO:0070593">
    <property type="term" value="P:dendrite self-avoidance"/>
    <property type="evidence" value="ECO:0000318"/>
    <property type="project" value="GO_Central"/>
</dbReference>
<dbReference type="CDD" id="cd00096">
    <property type="entry name" value="Ig"/>
    <property type="match status" value="1"/>
</dbReference>
<evidence type="ECO:0000256" key="2">
    <source>
        <dbReference type="SAM" id="Phobius"/>
    </source>
</evidence>
<dbReference type="RefSeq" id="NP_989888.1">
    <property type="nucleotide sequence ID" value="NM_204557.2"/>
</dbReference>
<name>A2MXY3_CHICK</name>
<dbReference type="GO" id="GO:0005886">
    <property type="term" value="C:plasma membrane"/>
    <property type="evidence" value="ECO:0000318"/>
    <property type="project" value="GO_Central"/>
</dbReference>
<dbReference type="RefSeq" id="XP_046790635.1">
    <property type="nucleotide sequence ID" value="XM_046934679.1"/>
</dbReference>
<keyword evidence="7" id="KW-1267">Proteomics identification</keyword>
<dbReference type="SMART" id="SM00409">
    <property type="entry name" value="IG"/>
    <property type="match status" value="2"/>
</dbReference>
<reference evidence="4" key="1">
    <citation type="journal article" date="1993" name="Chromosome Res.">
        <title>Identification and localization of two genes on the chicken Z chromosome: implication of evolutionary conservation of the Z chromosome among avian species.</title>
        <authorList>
            <person name="Saitoh Y."/>
            <person name="Ogawa A."/>
            <person name="Hori T."/>
            <person name="Kunita R."/>
            <person name="Mizuno S."/>
        </authorList>
    </citation>
    <scope>NUCLEOTIDE SEQUENCE</scope>
    <source>
        <tissue evidence="4">Ovary</tissue>
    </source>
</reference>
<dbReference type="GeneID" id="395242"/>
<dbReference type="InterPro" id="IPR013270">
    <property type="entry name" value="CD47_Vset"/>
</dbReference>
<protein>
    <submittedName>
        <fullName evidence="5">Embigin</fullName>
    </submittedName>
    <submittedName>
        <fullName evidence="4">Ig-superfamily protein</fullName>
    </submittedName>
</protein>
<keyword evidence="2" id="KW-0472">Membrane</keyword>
<keyword evidence="2" id="KW-1133">Transmembrane helix</keyword>
<dbReference type="RefSeq" id="XP_046761145.1">
    <property type="nucleotide sequence ID" value="XM_046905189.1"/>
</dbReference>
<reference evidence="5" key="2">
    <citation type="submission" date="2020-11" db="EMBL/GenBank/DDBJ databases">
        <title>Gallus gallus (Chicken) genome, bGalGal1, GRCg7b, maternal haplotype autosomes + Z &amp; W.</title>
        <authorList>
            <person name="Warren W."/>
            <person name="Formenti G."/>
            <person name="Fedrigo O."/>
            <person name="Haase B."/>
            <person name="Mountcastle J."/>
            <person name="Balacco J."/>
            <person name="Tracey A."/>
            <person name="Schneider V."/>
            <person name="Okimoto R."/>
            <person name="Cheng H."/>
            <person name="Hawken R."/>
            <person name="Howe K."/>
            <person name="Jarvis E.D."/>
        </authorList>
    </citation>
    <scope>NUCLEOTIDE SEQUENCE [LARGE SCALE GENOMIC DNA]</scope>
    <source>
        <strain evidence="5">Broiler</strain>
    </source>
</reference>
<dbReference type="Proteomes" id="UP000000539">
    <property type="component" value="Chromosome Z"/>
</dbReference>
<dbReference type="GeneTree" id="ENSGT00940000158944"/>
<dbReference type="CTD" id="133418"/>
<dbReference type="SMR" id="A2MXY3"/>
<evidence type="ECO:0000256" key="1">
    <source>
        <dbReference type="ARBA" id="ARBA00023319"/>
    </source>
</evidence>
<keyword evidence="2" id="KW-0812">Transmembrane</keyword>
<evidence type="ECO:0007829" key="7">
    <source>
        <dbReference type="PeptideAtlas" id="A2MXY3"/>
    </source>
</evidence>
<sequence>MNTGQKSSAEPITTTQTVSQTTWDSISSISDHLTLGQDVSTPGSDLTTSGFKGEISLNKSKSLYVEYEVILAGESDISMQKNVTLGSAVKIELSCRLADKYSSMKIIQVTWKRGNETIKHISKSKNSWAIQLTISENRKLGSYTCTVKGEKVFSVVFHLQVPQIEGREKPVISYEGDSAILICKSHSYTPIAWTWYMTNGSEQIAINDSLMLDKYVIDRVDANVTHLKILNVTKEDGGAYWCEAAFELGKSKGKLKLNILSLMVPLKPFLAIVAEVIILITLIFAFELYSKRREKRAEVEREFDQIEQLKSEESNGVESSSARHRRV</sequence>
<reference evidence="5" key="3">
    <citation type="submission" date="2025-05" db="UniProtKB">
        <authorList>
            <consortium name="Ensembl"/>
        </authorList>
    </citation>
    <scope>IDENTIFICATION</scope>
    <source>
        <strain evidence="5">broiler</strain>
    </source>
</reference>
<dbReference type="PROSITE" id="PS50835">
    <property type="entry name" value="IG_LIKE"/>
    <property type="match status" value="2"/>
</dbReference>
<dbReference type="EMBL" id="D16151">
    <property type="protein sequence ID" value="BAA03716.1"/>
    <property type="molecule type" value="mRNA"/>
</dbReference>
<dbReference type="InterPro" id="IPR003598">
    <property type="entry name" value="Ig_sub2"/>
</dbReference>
<dbReference type="GO" id="GO:0007411">
    <property type="term" value="P:axon guidance"/>
    <property type="evidence" value="ECO:0000318"/>
    <property type="project" value="GO_Central"/>
</dbReference>
<feature type="domain" description="Ig-like" evidence="3">
    <location>
        <begin position="162"/>
        <end position="258"/>
    </location>
</feature>
<dbReference type="PANTHER" id="PTHR10075">
    <property type="entry name" value="BASIGIN RELATED"/>
    <property type="match status" value="1"/>
</dbReference>
<evidence type="ECO:0000313" key="5">
    <source>
        <dbReference type="Ensembl" id="ENSGALP00010019675.1"/>
    </source>
</evidence>
<dbReference type="OrthoDB" id="9932757at2759"/>
<dbReference type="PANTHER" id="PTHR10075:SF4">
    <property type="entry name" value="EMBIGIN"/>
    <property type="match status" value="1"/>
</dbReference>
<dbReference type="AlphaFoldDB" id="A2MXY3"/>
<keyword evidence="6" id="KW-1185">Reference proteome</keyword>
<accession>A2MXY3</accession>
<dbReference type="InterPro" id="IPR007110">
    <property type="entry name" value="Ig-like_dom"/>
</dbReference>
<keyword evidence="1" id="KW-0393">Immunoglobulin domain</keyword>
<dbReference type="Gene3D" id="2.60.40.10">
    <property type="entry name" value="Immunoglobulins"/>
    <property type="match status" value="2"/>
</dbReference>
<dbReference type="SUPFAM" id="SSF48726">
    <property type="entry name" value="Immunoglobulin"/>
    <property type="match status" value="1"/>
</dbReference>
<gene>
    <name evidence="5" type="primary">EMB</name>
</gene>
<dbReference type="GO" id="GO:0030424">
    <property type="term" value="C:axon"/>
    <property type="evidence" value="ECO:0000318"/>
    <property type="project" value="GO_Central"/>
</dbReference>
<dbReference type="SMART" id="SM00408">
    <property type="entry name" value="IGc2"/>
    <property type="match status" value="1"/>
</dbReference>
<dbReference type="OMA" id="KGSYWCH"/>
<evidence type="ECO:0000313" key="4">
    <source>
        <dbReference type="EMBL" id="BAA03716.1"/>
    </source>
</evidence>
<dbReference type="GO" id="GO:0007156">
    <property type="term" value="P:homophilic cell adhesion via plasma membrane adhesion molecules"/>
    <property type="evidence" value="ECO:0000318"/>
    <property type="project" value="GO_Central"/>
</dbReference>